<protein>
    <submittedName>
        <fullName evidence="7">MFS transporter</fullName>
    </submittedName>
</protein>
<dbReference type="InterPro" id="IPR011701">
    <property type="entry name" value="MFS"/>
</dbReference>
<sequence length="384" mass="39353">MAVDAGLSPAQLLVIAAVQGVASTVFEIPAGAVSDTIGRKAAIVTSHALMAAAMITTGLSSGFLPLMLAQVLWGISWTFASGSDVAWATDEIDQPERMHLLIAAQGRWQMIGAGAGIVVFGALATILNRPVAIVGAGVLMLVLGAWFAAAFPENNFVRVHKDHLRVALGIARRGARLAVTDRTVCVLVIVTVLVNGAGDSFARIYPVQMSGLGLPSGMSGTVWFTVISLAGYAFAVLALTVVQNRLHNDRGARAALSLSCATGLISFVLVGLAPNLTYAIVGVVVANGIAMPLIRTITTIWVNHRTTNDIRATTHSFLAQAEYVGEIVCASSLAGVSGAMGPGNTVALAASLFAASAAVLALARDRGTDRTSAADASPASGGSL</sequence>
<feature type="transmembrane region" description="Helical" evidence="5">
    <location>
        <begin position="222"/>
        <end position="242"/>
    </location>
</feature>
<evidence type="ECO:0000256" key="2">
    <source>
        <dbReference type="ARBA" id="ARBA00022692"/>
    </source>
</evidence>
<organism evidence="7 8">
    <name type="scientific">Streptomyces acidicola</name>
    <dbReference type="NCBI Taxonomy" id="2596892"/>
    <lineage>
        <taxon>Bacteria</taxon>
        <taxon>Bacillati</taxon>
        <taxon>Actinomycetota</taxon>
        <taxon>Actinomycetes</taxon>
        <taxon>Kitasatosporales</taxon>
        <taxon>Streptomycetaceae</taxon>
        <taxon>Streptomyces</taxon>
    </lineage>
</organism>
<comment type="subcellular location">
    <subcellularLocation>
        <location evidence="1">Cell membrane</location>
        <topology evidence="1">Multi-pass membrane protein</topology>
    </subcellularLocation>
</comment>
<evidence type="ECO:0000256" key="1">
    <source>
        <dbReference type="ARBA" id="ARBA00004651"/>
    </source>
</evidence>
<dbReference type="CDD" id="cd06174">
    <property type="entry name" value="MFS"/>
    <property type="match status" value="1"/>
</dbReference>
<dbReference type="AlphaFoldDB" id="A0A5N8WX49"/>
<dbReference type="GO" id="GO:0022857">
    <property type="term" value="F:transmembrane transporter activity"/>
    <property type="evidence" value="ECO:0007669"/>
    <property type="project" value="InterPro"/>
</dbReference>
<evidence type="ECO:0000256" key="4">
    <source>
        <dbReference type="ARBA" id="ARBA00023136"/>
    </source>
</evidence>
<keyword evidence="4 5" id="KW-0472">Membrane</keyword>
<feature type="domain" description="Major facilitator superfamily (MFS) profile" evidence="6">
    <location>
        <begin position="1"/>
        <end position="368"/>
    </location>
</feature>
<gene>
    <name evidence="7" type="ORF">FPZ41_26755</name>
</gene>
<dbReference type="PANTHER" id="PTHR23530">
    <property type="entry name" value="TRANSPORT PROTEIN-RELATED"/>
    <property type="match status" value="1"/>
</dbReference>
<evidence type="ECO:0000313" key="7">
    <source>
        <dbReference type="EMBL" id="MPY51970.1"/>
    </source>
</evidence>
<feature type="transmembrane region" description="Helical" evidence="5">
    <location>
        <begin position="346"/>
        <end position="363"/>
    </location>
</feature>
<feature type="transmembrane region" description="Helical" evidence="5">
    <location>
        <begin position="108"/>
        <end position="127"/>
    </location>
</feature>
<dbReference type="InterPro" id="IPR020846">
    <property type="entry name" value="MFS_dom"/>
</dbReference>
<feature type="transmembrane region" description="Helical" evidence="5">
    <location>
        <begin position="133"/>
        <end position="151"/>
    </location>
</feature>
<feature type="transmembrane region" description="Helical" evidence="5">
    <location>
        <begin position="12"/>
        <end position="34"/>
    </location>
</feature>
<dbReference type="Pfam" id="PF07690">
    <property type="entry name" value="MFS_1"/>
    <property type="match status" value="1"/>
</dbReference>
<dbReference type="PROSITE" id="PS50850">
    <property type="entry name" value="MFS"/>
    <property type="match status" value="1"/>
</dbReference>
<name>A0A5N8WX49_9ACTN</name>
<comment type="caution">
    <text evidence="7">The sequence shown here is derived from an EMBL/GenBank/DDBJ whole genome shotgun (WGS) entry which is preliminary data.</text>
</comment>
<evidence type="ECO:0000256" key="5">
    <source>
        <dbReference type="SAM" id="Phobius"/>
    </source>
</evidence>
<accession>A0A5N8WX49</accession>
<feature type="transmembrane region" description="Helical" evidence="5">
    <location>
        <begin position="41"/>
        <end position="60"/>
    </location>
</feature>
<keyword evidence="2 5" id="KW-0812">Transmembrane</keyword>
<dbReference type="PANTHER" id="PTHR23530:SF1">
    <property type="entry name" value="PERMEASE, MAJOR FACILITATOR SUPERFAMILY-RELATED"/>
    <property type="match status" value="1"/>
</dbReference>
<dbReference type="InterPro" id="IPR036259">
    <property type="entry name" value="MFS_trans_sf"/>
</dbReference>
<evidence type="ECO:0000313" key="8">
    <source>
        <dbReference type="Proteomes" id="UP000373149"/>
    </source>
</evidence>
<proteinExistence type="predicted"/>
<evidence type="ECO:0000259" key="6">
    <source>
        <dbReference type="PROSITE" id="PS50850"/>
    </source>
</evidence>
<dbReference type="GO" id="GO:0005886">
    <property type="term" value="C:plasma membrane"/>
    <property type="evidence" value="ECO:0007669"/>
    <property type="project" value="UniProtKB-SubCell"/>
</dbReference>
<evidence type="ECO:0000256" key="3">
    <source>
        <dbReference type="ARBA" id="ARBA00022989"/>
    </source>
</evidence>
<dbReference type="SUPFAM" id="SSF103473">
    <property type="entry name" value="MFS general substrate transporter"/>
    <property type="match status" value="1"/>
</dbReference>
<dbReference type="Gene3D" id="1.20.1250.20">
    <property type="entry name" value="MFS general substrate transporter like domains"/>
    <property type="match status" value="1"/>
</dbReference>
<keyword evidence="3 5" id="KW-1133">Transmembrane helix</keyword>
<dbReference type="Proteomes" id="UP000373149">
    <property type="component" value="Unassembled WGS sequence"/>
</dbReference>
<reference evidence="7 8" key="1">
    <citation type="submission" date="2019-09" db="EMBL/GenBank/DDBJ databases">
        <authorList>
            <person name="Duangmal K."/>
            <person name="Teo W.F.A."/>
            <person name="Lipun K."/>
        </authorList>
    </citation>
    <scope>NUCLEOTIDE SEQUENCE [LARGE SCALE GENOMIC DNA]</scope>
    <source>
        <strain evidence="7 8">K1PN6</strain>
    </source>
</reference>
<dbReference type="InterPro" id="IPR053160">
    <property type="entry name" value="MFS_DHA3_Transporter"/>
</dbReference>
<feature type="transmembrane region" description="Helical" evidence="5">
    <location>
        <begin position="183"/>
        <end position="202"/>
    </location>
</feature>
<dbReference type="EMBL" id="VMNX01000116">
    <property type="protein sequence ID" value="MPY51970.1"/>
    <property type="molecule type" value="Genomic_DNA"/>
</dbReference>
<keyword evidence="8" id="KW-1185">Reference proteome</keyword>